<feature type="transmembrane region" description="Helical" evidence="6">
    <location>
        <begin position="117"/>
        <end position="137"/>
    </location>
</feature>
<dbReference type="InterPro" id="IPR037185">
    <property type="entry name" value="EmrE-like"/>
</dbReference>
<feature type="transmembrane region" description="Helical" evidence="6">
    <location>
        <begin position="89"/>
        <end position="110"/>
    </location>
</feature>
<keyword evidence="9" id="KW-1185">Reference proteome</keyword>
<dbReference type="Pfam" id="PF00892">
    <property type="entry name" value="EamA"/>
    <property type="match status" value="1"/>
</dbReference>
<evidence type="ECO:0000313" key="8">
    <source>
        <dbReference type="EMBL" id="TMV11904.1"/>
    </source>
</evidence>
<comment type="similarity">
    <text evidence="2">Belongs to the EamA transporter family.</text>
</comment>
<feature type="transmembrane region" description="Helical" evidence="6">
    <location>
        <begin position="33"/>
        <end position="53"/>
    </location>
</feature>
<proteinExistence type="inferred from homology"/>
<dbReference type="EMBL" id="VCPC01000003">
    <property type="protein sequence ID" value="TMV11904.1"/>
    <property type="molecule type" value="Genomic_DNA"/>
</dbReference>
<organism evidence="8 9">
    <name type="scientific">Arenibacterium halophilum</name>
    <dbReference type="NCBI Taxonomy" id="2583821"/>
    <lineage>
        <taxon>Bacteria</taxon>
        <taxon>Pseudomonadati</taxon>
        <taxon>Pseudomonadota</taxon>
        <taxon>Alphaproteobacteria</taxon>
        <taxon>Rhodobacterales</taxon>
        <taxon>Paracoccaceae</taxon>
        <taxon>Arenibacterium</taxon>
    </lineage>
</organism>
<evidence type="ECO:0000256" key="4">
    <source>
        <dbReference type="ARBA" id="ARBA00022989"/>
    </source>
</evidence>
<evidence type="ECO:0000313" key="9">
    <source>
        <dbReference type="Proteomes" id="UP001191082"/>
    </source>
</evidence>
<feature type="transmembrane region" description="Helical" evidence="6">
    <location>
        <begin position="65"/>
        <end position="83"/>
    </location>
</feature>
<dbReference type="InterPro" id="IPR000620">
    <property type="entry name" value="EamA_dom"/>
</dbReference>
<keyword evidence="4 6" id="KW-1133">Transmembrane helix</keyword>
<comment type="caution">
    <text evidence="8">The sequence shown here is derived from an EMBL/GenBank/DDBJ whole genome shotgun (WGS) entry which is preliminary data.</text>
</comment>
<name>A0ABY2X7X7_9RHOB</name>
<feature type="transmembrane region" description="Helical" evidence="6">
    <location>
        <begin position="195"/>
        <end position="220"/>
    </location>
</feature>
<evidence type="ECO:0000256" key="5">
    <source>
        <dbReference type="ARBA" id="ARBA00023136"/>
    </source>
</evidence>
<keyword evidence="3 6" id="KW-0812">Transmembrane</keyword>
<dbReference type="InterPro" id="IPR050638">
    <property type="entry name" value="AA-Vitamin_Transporters"/>
</dbReference>
<dbReference type="SUPFAM" id="SSF103481">
    <property type="entry name" value="Multidrug resistance efflux transporter EmrE"/>
    <property type="match status" value="2"/>
</dbReference>
<dbReference type="PANTHER" id="PTHR32322:SF2">
    <property type="entry name" value="EAMA DOMAIN-CONTAINING PROTEIN"/>
    <property type="match status" value="1"/>
</dbReference>
<dbReference type="PANTHER" id="PTHR32322">
    <property type="entry name" value="INNER MEMBRANE TRANSPORTER"/>
    <property type="match status" value="1"/>
</dbReference>
<feature type="transmembrane region" description="Helical" evidence="6">
    <location>
        <begin position="143"/>
        <end position="163"/>
    </location>
</feature>
<evidence type="ECO:0000256" key="3">
    <source>
        <dbReference type="ARBA" id="ARBA00022692"/>
    </source>
</evidence>
<protein>
    <submittedName>
        <fullName evidence="8">DMT family transporter</fullName>
    </submittedName>
</protein>
<evidence type="ECO:0000259" key="7">
    <source>
        <dbReference type="Pfam" id="PF00892"/>
    </source>
</evidence>
<reference evidence="8 9" key="1">
    <citation type="submission" date="2019-05" db="EMBL/GenBank/DDBJ databases">
        <title>Marivita sp. nov. isolated from sea sediment.</title>
        <authorList>
            <person name="Kim W."/>
        </authorList>
    </citation>
    <scope>NUCLEOTIDE SEQUENCE [LARGE SCALE GENOMIC DNA]</scope>
    <source>
        <strain evidence="8 9">CAU 1492</strain>
    </source>
</reference>
<feature type="transmembrane region" description="Helical" evidence="6">
    <location>
        <begin position="170"/>
        <end position="189"/>
    </location>
</feature>
<dbReference type="Proteomes" id="UP001191082">
    <property type="component" value="Unassembled WGS sequence"/>
</dbReference>
<feature type="transmembrane region" description="Helical" evidence="6">
    <location>
        <begin position="254"/>
        <end position="273"/>
    </location>
</feature>
<sequence length="275" mass="29138">MLKPIVIMFIAMSMIPAGDLSGKLMTEGMGVHPSFVALSRFVLGALIVAPLAPHGTWALLADWRVWLRACSIAFGVLAIQTALRTEALADVFAAFFVGPIISFALSALFLREPAGWLRSLLMLAGFCGVLLVVRPGVGGSPGLIWALVAGSCYGTFLTTSRWLSHIGSPLQLTATQLVASAVIVAPFSLPHLPAFTWPIAGLSLSSAAFSMGGNLLLLYVYARAESTKMAPLVYFQLIAATGLGWLVFNELPDLYTITGLFVILAAGLTSASLRR</sequence>
<gene>
    <name evidence="8" type="ORF">FGK64_16745</name>
</gene>
<keyword evidence="5 6" id="KW-0472">Membrane</keyword>
<feature type="domain" description="EamA" evidence="7">
    <location>
        <begin position="141"/>
        <end position="266"/>
    </location>
</feature>
<evidence type="ECO:0000256" key="6">
    <source>
        <dbReference type="SAM" id="Phobius"/>
    </source>
</evidence>
<evidence type="ECO:0000256" key="2">
    <source>
        <dbReference type="ARBA" id="ARBA00007362"/>
    </source>
</evidence>
<accession>A0ABY2X7X7</accession>
<comment type="subcellular location">
    <subcellularLocation>
        <location evidence="1">Membrane</location>
        <topology evidence="1">Multi-pass membrane protein</topology>
    </subcellularLocation>
</comment>
<feature type="transmembrane region" description="Helical" evidence="6">
    <location>
        <begin position="232"/>
        <end position="248"/>
    </location>
</feature>
<dbReference type="RefSeq" id="WP_138864964.1">
    <property type="nucleotide sequence ID" value="NZ_VCPC01000003.1"/>
</dbReference>
<evidence type="ECO:0000256" key="1">
    <source>
        <dbReference type="ARBA" id="ARBA00004141"/>
    </source>
</evidence>